<protein>
    <submittedName>
        <fullName evidence="2">Uncharacterized protein</fullName>
    </submittedName>
</protein>
<accession>A0AAV7SMD5</accession>
<feature type="region of interest" description="Disordered" evidence="1">
    <location>
        <begin position="32"/>
        <end position="74"/>
    </location>
</feature>
<dbReference type="EMBL" id="JANPWB010000008">
    <property type="protein sequence ID" value="KAJ1165274.1"/>
    <property type="molecule type" value="Genomic_DNA"/>
</dbReference>
<sequence>MQRYEGCGLDGQDGGRVKSLLRQGPLIILLISDPPGAGGSKGHRGNDRGPLSRSLRPFSGPSAKTWGRAARWGDPTETEAEWLAAGEHPARRWAAEGRGPEGLLSWDVAAGAPRLLKVHGTQQKETAWEKVLV</sequence>
<gene>
    <name evidence="2" type="ORF">NDU88_005702</name>
</gene>
<comment type="caution">
    <text evidence="2">The sequence shown here is derived from an EMBL/GenBank/DDBJ whole genome shotgun (WGS) entry which is preliminary data.</text>
</comment>
<evidence type="ECO:0000313" key="3">
    <source>
        <dbReference type="Proteomes" id="UP001066276"/>
    </source>
</evidence>
<dbReference type="AlphaFoldDB" id="A0AAV7SMD5"/>
<organism evidence="2 3">
    <name type="scientific">Pleurodeles waltl</name>
    <name type="common">Iberian ribbed newt</name>
    <dbReference type="NCBI Taxonomy" id="8319"/>
    <lineage>
        <taxon>Eukaryota</taxon>
        <taxon>Metazoa</taxon>
        <taxon>Chordata</taxon>
        <taxon>Craniata</taxon>
        <taxon>Vertebrata</taxon>
        <taxon>Euteleostomi</taxon>
        <taxon>Amphibia</taxon>
        <taxon>Batrachia</taxon>
        <taxon>Caudata</taxon>
        <taxon>Salamandroidea</taxon>
        <taxon>Salamandridae</taxon>
        <taxon>Pleurodelinae</taxon>
        <taxon>Pleurodeles</taxon>
    </lineage>
</organism>
<keyword evidence="3" id="KW-1185">Reference proteome</keyword>
<name>A0AAV7SMD5_PLEWA</name>
<proteinExistence type="predicted"/>
<dbReference type="Proteomes" id="UP001066276">
    <property type="component" value="Chromosome 4_2"/>
</dbReference>
<reference evidence="2" key="1">
    <citation type="journal article" date="2022" name="bioRxiv">
        <title>Sequencing and chromosome-scale assembly of the giantPleurodeles waltlgenome.</title>
        <authorList>
            <person name="Brown T."/>
            <person name="Elewa A."/>
            <person name="Iarovenko S."/>
            <person name="Subramanian E."/>
            <person name="Araus A.J."/>
            <person name="Petzold A."/>
            <person name="Susuki M."/>
            <person name="Suzuki K.-i.T."/>
            <person name="Hayashi T."/>
            <person name="Toyoda A."/>
            <person name="Oliveira C."/>
            <person name="Osipova E."/>
            <person name="Leigh N.D."/>
            <person name="Simon A."/>
            <person name="Yun M.H."/>
        </authorList>
    </citation>
    <scope>NUCLEOTIDE SEQUENCE</scope>
    <source>
        <strain evidence="2">20211129_DDA</strain>
        <tissue evidence="2">Liver</tissue>
    </source>
</reference>
<evidence type="ECO:0000256" key="1">
    <source>
        <dbReference type="SAM" id="MobiDB-lite"/>
    </source>
</evidence>
<evidence type="ECO:0000313" key="2">
    <source>
        <dbReference type="EMBL" id="KAJ1165274.1"/>
    </source>
</evidence>